<feature type="domain" description="Hemerythrin-like" evidence="2">
    <location>
        <begin position="20"/>
        <end position="152"/>
    </location>
</feature>
<dbReference type="PANTHER" id="PTHR39966">
    <property type="entry name" value="BLL2471 PROTEIN-RELATED"/>
    <property type="match status" value="1"/>
</dbReference>
<evidence type="ECO:0000256" key="1">
    <source>
        <dbReference type="SAM" id="Coils"/>
    </source>
</evidence>
<dbReference type="Pfam" id="PF01814">
    <property type="entry name" value="Hemerythrin"/>
    <property type="match status" value="1"/>
</dbReference>
<keyword evidence="4" id="KW-1185">Reference proteome</keyword>
<dbReference type="PANTHER" id="PTHR39966:SF1">
    <property type="entry name" value="HEMERYTHRIN-LIKE DOMAIN-CONTAINING PROTEIN"/>
    <property type="match status" value="1"/>
</dbReference>
<dbReference type="CDD" id="cd12108">
    <property type="entry name" value="Hr-like"/>
    <property type="match status" value="1"/>
</dbReference>
<evidence type="ECO:0000259" key="2">
    <source>
        <dbReference type="Pfam" id="PF01814"/>
    </source>
</evidence>
<reference evidence="3 4" key="1">
    <citation type="submission" date="2023-10" db="EMBL/GenBank/DDBJ databases">
        <title>Niallia locisalis sp.nov. isolated from a salt pond sample.</title>
        <authorList>
            <person name="Li X.-J."/>
            <person name="Dong L."/>
        </authorList>
    </citation>
    <scope>NUCLEOTIDE SEQUENCE [LARGE SCALE GENOMIC DNA]</scope>
    <source>
        <strain evidence="3 4">DSM 29761</strain>
    </source>
</reference>
<dbReference type="Gene3D" id="1.20.120.520">
    <property type="entry name" value="nmb1532 protein domain like"/>
    <property type="match status" value="1"/>
</dbReference>
<name>A0ABZ2CKA8_9BACI</name>
<sequence>MEGCMSSLMGNGPVEFSKGFEKLLEEHASLREQLDELLKTVQILDKKTEKEAIFAQLIQRVSAFSQELEAHSEKEETVLFPMLETYIGKSGGQIAVMEYEHEQAKGLIQSFLSKAADGVSDNEMVTLSKPVIEVYSLLMSHFMKEENVLFPMGKRFFSESEKEELFVKVAK</sequence>
<dbReference type="InterPro" id="IPR012312">
    <property type="entry name" value="Hemerythrin-like"/>
</dbReference>
<accession>A0ABZ2CKA8</accession>
<feature type="coiled-coil region" evidence="1">
    <location>
        <begin position="20"/>
        <end position="47"/>
    </location>
</feature>
<proteinExistence type="predicted"/>
<protein>
    <submittedName>
        <fullName evidence="3">Hemerythrin domain-containing protein</fullName>
    </submittedName>
</protein>
<evidence type="ECO:0000313" key="3">
    <source>
        <dbReference type="EMBL" id="WVX82975.1"/>
    </source>
</evidence>
<dbReference type="RefSeq" id="WP_338451868.1">
    <property type="nucleotide sequence ID" value="NZ_CP137640.1"/>
</dbReference>
<keyword evidence="1" id="KW-0175">Coiled coil</keyword>
<dbReference type="Proteomes" id="UP001357223">
    <property type="component" value="Chromosome"/>
</dbReference>
<gene>
    <name evidence="3" type="ORF">R4Z09_08365</name>
</gene>
<dbReference type="EMBL" id="CP137640">
    <property type="protein sequence ID" value="WVX82975.1"/>
    <property type="molecule type" value="Genomic_DNA"/>
</dbReference>
<organism evidence="3 4">
    <name type="scientific">Niallia oryzisoli</name>
    <dbReference type="NCBI Taxonomy" id="1737571"/>
    <lineage>
        <taxon>Bacteria</taxon>
        <taxon>Bacillati</taxon>
        <taxon>Bacillota</taxon>
        <taxon>Bacilli</taxon>
        <taxon>Bacillales</taxon>
        <taxon>Bacillaceae</taxon>
        <taxon>Niallia</taxon>
    </lineage>
</organism>
<evidence type="ECO:0000313" key="4">
    <source>
        <dbReference type="Proteomes" id="UP001357223"/>
    </source>
</evidence>